<feature type="transmembrane region" description="Helical" evidence="1">
    <location>
        <begin position="145"/>
        <end position="167"/>
    </location>
</feature>
<feature type="transmembrane region" description="Helical" evidence="1">
    <location>
        <begin position="120"/>
        <end position="139"/>
    </location>
</feature>
<organism evidence="2 3">
    <name type="scientific">Streptoalloteichus hindustanus</name>
    <dbReference type="NCBI Taxonomy" id="2017"/>
    <lineage>
        <taxon>Bacteria</taxon>
        <taxon>Bacillati</taxon>
        <taxon>Actinomycetota</taxon>
        <taxon>Actinomycetes</taxon>
        <taxon>Pseudonocardiales</taxon>
        <taxon>Pseudonocardiaceae</taxon>
        <taxon>Streptoalloteichus</taxon>
    </lineage>
</organism>
<dbReference type="RefSeq" id="WP_073488267.1">
    <property type="nucleotide sequence ID" value="NZ_FQVN01000010.1"/>
</dbReference>
<feature type="transmembrane region" description="Helical" evidence="1">
    <location>
        <begin position="179"/>
        <end position="198"/>
    </location>
</feature>
<evidence type="ECO:0000256" key="1">
    <source>
        <dbReference type="SAM" id="Phobius"/>
    </source>
</evidence>
<accession>A0A1M5KSV8</accession>
<evidence type="ECO:0000313" key="3">
    <source>
        <dbReference type="Proteomes" id="UP000184501"/>
    </source>
</evidence>
<feature type="transmembrane region" description="Helical" evidence="1">
    <location>
        <begin position="32"/>
        <end position="50"/>
    </location>
</feature>
<evidence type="ECO:0000313" key="2">
    <source>
        <dbReference type="EMBL" id="SHG55857.1"/>
    </source>
</evidence>
<dbReference type="OrthoDB" id="4350047at2"/>
<name>A0A1M5KSV8_STRHI</name>
<reference evidence="2 3" key="1">
    <citation type="submission" date="2016-11" db="EMBL/GenBank/DDBJ databases">
        <authorList>
            <person name="Jaros S."/>
            <person name="Januszkiewicz K."/>
            <person name="Wedrychowicz H."/>
        </authorList>
    </citation>
    <scope>NUCLEOTIDE SEQUENCE [LARGE SCALE GENOMIC DNA]</scope>
    <source>
        <strain evidence="2 3">DSM 44523</strain>
    </source>
</reference>
<keyword evidence="1" id="KW-0812">Transmembrane</keyword>
<feature type="transmembrane region" description="Helical" evidence="1">
    <location>
        <begin position="75"/>
        <end position="100"/>
    </location>
</feature>
<dbReference type="Proteomes" id="UP000184501">
    <property type="component" value="Unassembled WGS sequence"/>
</dbReference>
<gene>
    <name evidence="2" type="ORF">SAMN05444320_11040</name>
</gene>
<keyword evidence="3" id="KW-1185">Reference proteome</keyword>
<keyword evidence="1" id="KW-0472">Membrane</keyword>
<sequence>MGRAKSGAGAGVGVGTGAGVDADERRQLTRQFGVPLAGLGVSVALVVYFGREWARAHARALGLHEGVLGTSTEDYLARGLVAMVPAFLVVGAVGLGWAWLDRRVRPWWRHARPGPVLGPALAVLAGSWLLLPMVATLVGRVQPGLGHVLLPLSFGVGPLVSVYVLHLEHVARRDVEPRWRRTLVASFTVAVVLVSLLWTTRNYADLLGRGWADEFPARLAEQAQVVVYSAERLHLTAPRVDEERLEGDASRYRYRYSGLRFLDFANGRYFLVSDGWMPQFGVVLVLSANDPSVRLEFVRDSRVP</sequence>
<proteinExistence type="predicted"/>
<keyword evidence="1" id="KW-1133">Transmembrane helix</keyword>
<dbReference type="AlphaFoldDB" id="A0A1M5KSV8"/>
<dbReference type="STRING" id="2017.SAMN05444320_11040"/>
<protein>
    <submittedName>
        <fullName evidence="2">Uncharacterized protein</fullName>
    </submittedName>
</protein>
<dbReference type="EMBL" id="FQVN01000010">
    <property type="protein sequence ID" value="SHG55857.1"/>
    <property type="molecule type" value="Genomic_DNA"/>
</dbReference>